<dbReference type="RefSeq" id="WP_069959012.1">
    <property type="nucleotide sequence ID" value="NZ_MCGG01000055.1"/>
</dbReference>
<accession>A0A1E5Q4S0</accession>
<keyword evidence="7" id="KW-1185">Reference proteome</keyword>
<dbReference type="PANTHER" id="PTHR46847">
    <property type="entry name" value="D-ALLOSE-BINDING PERIPLASMIC PROTEIN-RELATED"/>
    <property type="match status" value="1"/>
</dbReference>
<dbReference type="Gene3D" id="3.40.50.2300">
    <property type="match status" value="2"/>
</dbReference>
<dbReference type="Pfam" id="PF13407">
    <property type="entry name" value="Peripla_BP_4"/>
    <property type="match status" value="1"/>
</dbReference>
<organism evidence="6 7">
    <name type="scientific">Magnetovibrio blakemorei</name>
    <dbReference type="NCBI Taxonomy" id="28181"/>
    <lineage>
        <taxon>Bacteria</taxon>
        <taxon>Pseudomonadati</taxon>
        <taxon>Pseudomonadota</taxon>
        <taxon>Alphaproteobacteria</taxon>
        <taxon>Rhodospirillales</taxon>
        <taxon>Magnetovibrionaceae</taxon>
        <taxon>Magnetovibrio</taxon>
    </lineage>
</organism>
<comment type="subcellular location">
    <subcellularLocation>
        <location evidence="1">Cell envelope</location>
    </subcellularLocation>
</comment>
<evidence type="ECO:0000256" key="2">
    <source>
        <dbReference type="ARBA" id="ARBA00007639"/>
    </source>
</evidence>
<dbReference type="SUPFAM" id="SSF53822">
    <property type="entry name" value="Periplasmic binding protein-like I"/>
    <property type="match status" value="1"/>
</dbReference>
<dbReference type="Proteomes" id="UP000095347">
    <property type="component" value="Unassembled WGS sequence"/>
</dbReference>
<comment type="similarity">
    <text evidence="2">Belongs to the bacterial solute-binding protein 2 family.</text>
</comment>
<evidence type="ECO:0000256" key="4">
    <source>
        <dbReference type="SAM" id="SignalP"/>
    </source>
</evidence>
<dbReference type="OrthoDB" id="9784024at2"/>
<feature type="signal peptide" evidence="4">
    <location>
        <begin position="1"/>
        <end position="23"/>
    </location>
</feature>
<evidence type="ECO:0000313" key="6">
    <source>
        <dbReference type="EMBL" id="OEJ65123.1"/>
    </source>
</evidence>
<protein>
    <recommendedName>
        <fullName evidence="5">Periplasmic binding protein domain-containing protein</fullName>
    </recommendedName>
</protein>
<dbReference type="InterPro" id="IPR028082">
    <property type="entry name" value="Peripla_BP_I"/>
</dbReference>
<dbReference type="PANTHER" id="PTHR46847:SF1">
    <property type="entry name" value="D-ALLOSE-BINDING PERIPLASMIC PROTEIN-RELATED"/>
    <property type="match status" value="1"/>
</dbReference>
<sequence length="371" mass="42178">MSIYFKSACVALLCVLCLSTASAQTLQDYWTVDEYVTQNPNQKDLMEDLSKRVREAPQPWTRHLKSPVKIAAVYPALQSSDYWRRSLKSFEQRMEDIDIPFETQLFASSPSDSLEVQRRQLTEALSWDPDYLVFTLDVLRHQNMIERVLLRGKPKLILQNMTTPLRNWEDHQPFLYVGFDHALGTQKLASEYIRQTGGNGKYLMLYFTRGFVSTMRGDTFQNYVSKHSDMTMVDSYFTDGDQEKAHKSVLDAITRNPNLRYFYACSTDVALGALKALDELGLTNEALVNGWGGGDAELSALKQGKLDFTIMRMNDDNGVAMAEAIRMDLSGQETQVPTIFSGDMELITQQTSTQHINNLIAHAFRYSGIPK</sequence>
<gene>
    <name evidence="6" type="ORF">BEN30_15690</name>
</gene>
<dbReference type="GO" id="GO:0030313">
    <property type="term" value="C:cell envelope"/>
    <property type="evidence" value="ECO:0007669"/>
    <property type="project" value="UniProtKB-SubCell"/>
</dbReference>
<keyword evidence="3 4" id="KW-0732">Signal</keyword>
<dbReference type="AlphaFoldDB" id="A0A1E5Q4S0"/>
<dbReference type="EMBL" id="MCGG01000055">
    <property type="protein sequence ID" value="OEJ65123.1"/>
    <property type="molecule type" value="Genomic_DNA"/>
</dbReference>
<evidence type="ECO:0000256" key="1">
    <source>
        <dbReference type="ARBA" id="ARBA00004196"/>
    </source>
</evidence>
<feature type="domain" description="Periplasmic binding protein" evidence="5">
    <location>
        <begin position="73"/>
        <end position="332"/>
    </location>
</feature>
<dbReference type="InterPro" id="IPR025997">
    <property type="entry name" value="SBP_2_dom"/>
</dbReference>
<dbReference type="STRING" id="28181.BEN30_15690"/>
<evidence type="ECO:0000259" key="5">
    <source>
        <dbReference type="Pfam" id="PF13407"/>
    </source>
</evidence>
<reference evidence="7" key="1">
    <citation type="submission" date="2016-07" db="EMBL/GenBank/DDBJ databases">
        <authorList>
            <person name="Florea S."/>
            <person name="Webb J.S."/>
            <person name="Jaromczyk J."/>
            <person name="Schardl C.L."/>
        </authorList>
    </citation>
    <scope>NUCLEOTIDE SEQUENCE [LARGE SCALE GENOMIC DNA]</scope>
    <source>
        <strain evidence="7">MV-1</strain>
    </source>
</reference>
<comment type="caution">
    <text evidence="6">The sequence shown here is derived from an EMBL/GenBank/DDBJ whole genome shotgun (WGS) entry which is preliminary data.</text>
</comment>
<evidence type="ECO:0000256" key="3">
    <source>
        <dbReference type="ARBA" id="ARBA00022729"/>
    </source>
</evidence>
<feature type="chain" id="PRO_5009184036" description="Periplasmic binding protein domain-containing protein" evidence="4">
    <location>
        <begin position="24"/>
        <end position="371"/>
    </location>
</feature>
<evidence type="ECO:0000313" key="7">
    <source>
        <dbReference type="Proteomes" id="UP000095347"/>
    </source>
</evidence>
<dbReference type="GO" id="GO:0030246">
    <property type="term" value="F:carbohydrate binding"/>
    <property type="evidence" value="ECO:0007669"/>
    <property type="project" value="UniProtKB-ARBA"/>
</dbReference>
<proteinExistence type="inferred from homology"/>
<name>A0A1E5Q4S0_9PROT</name>